<dbReference type="InterPro" id="IPR010985">
    <property type="entry name" value="Ribbon_hlx_hlx"/>
</dbReference>
<keyword evidence="2" id="KW-1185">Reference proteome</keyword>
<accession>A0A011MH35</accession>
<dbReference type="SUPFAM" id="SSF47598">
    <property type="entry name" value="Ribbon-helix-helix"/>
    <property type="match status" value="1"/>
</dbReference>
<dbReference type="EMBL" id="JANJ01000006">
    <property type="protein sequence ID" value="EXI61811.1"/>
    <property type="molecule type" value="Genomic_DNA"/>
</dbReference>
<dbReference type="PATRIC" id="fig|1450449.3.peg.1720"/>
<dbReference type="Proteomes" id="UP000054123">
    <property type="component" value="Unassembled WGS sequence"/>
</dbReference>
<comment type="caution">
    <text evidence="1">The sequence shown here is derived from an EMBL/GenBank/DDBJ whole genome shotgun (WGS) entry which is preliminary data.</text>
</comment>
<evidence type="ECO:0000313" key="1">
    <source>
        <dbReference type="EMBL" id="EXI61811.1"/>
    </source>
</evidence>
<dbReference type="RefSeq" id="WP_158497419.1">
    <property type="nucleotide sequence ID" value="NZ_AVSP01000005.1"/>
</dbReference>
<reference evidence="1 2" key="1">
    <citation type="journal article" date="2014" name="Genome Announc.">
        <title>Genome Sequence of a Presumptive Mannheimia haemolytica Strain with an A1/A6-Cross-Reactive Serotype from a White-Tailed Deer (Odocoileus virginianus).</title>
        <authorList>
            <person name="Lawrence P.K."/>
            <person name="Bey R.F."/>
            <person name="Wiener B."/>
            <person name="Kittichotirat W."/>
            <person name="Bumgarner R.E."/>
        </authorList>
    </citation>
    <scope>NUCLEOTIDE SEQUENCE [LARGE SCALE GENOMIC DNA]</scope>
    <source>
        <strain evidence="1 2">PKL10</strain>
    </source>
</reference>
<name>A0A011MH35_9PAST</name>
<evidence type="ECO:0000313" key="2">
    <source>
        <dbReference type="Proteomes" id="UP000054123"/>
    </source>
</evidence>
<dbReference type="AlphaFoldDB" id="A0A011MH35"/>
<proteinExistence type="predicted"/>
<protein>
    <submittedName>
        <fullName evidence="1">Uncharacterized protein</fullName>
    </submittedName>
</protein>
<dbReference type="GO" id="GO:0006355">
    <property type="term" value="P:regulation of DNA-templated transcription"/>
    <property type="evidence" value="ECO:0007669"/>
    <property type="project" value="InterPro"/>
</dbReference>
<organism evidence="1 2">
    <name type="scientific">Mannheimia granulomatis</name>
    <dbReference type="NCBI Taxonomy" id="85402"/>
    <lineage>
        <taxon>Bacteria</taxon>
        <taxon>Pseudomonadati</taxon>
        <taxon>Pseudomonadota</taxon>
        <taxon>Gammaproteobacteria</taxon>
        <taxon>Pasteurellales</taxon>
        <taxon>Pasteurellaceae</taxon>
        <taxon>Mannheimia</taxon>
    </lineage>
</organism>
<gene>
    <name evidence="1" type="ORF">AK33_08680</name>
</gene>
<sequence>MENQAEKPTEIQIAVRLKGELADKVKAMAEAEDRSFAYIATRLIKEGVENGTAK</sequence>